<comment type="subunit">
    <text evidence="13 14">F-type ATPases have 2 components, F(1) - the catalytic core - and F(0) - the membrane proton channel. F(1) has five subunits: alpha(3), beta(3), gamma(1), delta(1), epsilon(1). F(0) has three main subunits: a(1), b(2) and c(10-14). The alpha and beta chains form an alternating ring which encloses part of the gamma chain. F(1) is attached to F(0) by a central stalk formed by the gamma and epsilon chains, while a peripheral stalk is formed by the delta and b chains.</text>
</comment>
<dbReference type="GO" id="GO:0046933">
    <property type="term" value="F:proton-transporting ATP synthase activity, rotational mechanism"/>
    <property type="evidence" value="ECO:0007669"/>
    <property type="project" value="UniProtKB-UniRule"/>
</dbReference>
<dbReference type="InterPro" id="IPR005864">
    <property type="entry name" value="ATP_synth_F0_bsu_bac"/>
</dbReference>
<reference evidence="17 18" key="1">
    <citation type="submission" date="2020-05" db="EMBL/GenBank/DDBJ databases">
        <title>Genome sequence of Isoptericola sp. JC619 isolated from Chilika lagoon, India.</title>
        <authorList>
            <person name="Kumar D."/>
            <person name="Appam K."/>
            <person name="Gandham S."/>
            <person name="Uppada J."/>
            <person name="Sasikala C."/>
            <person name="Venkata Ramana C."/>
        </authorList>
    </citation>
    <scope>NUCLEOTIDE SEQUENCE [LARGE SCALE GENOMIC DNA]</scope>
    <source>
        <strain evidence="17 18">JC619</strain>
    </source>
</reference>
<organism evidence="17 18">
    <name type="scientific">Isoptericola sediminis</name>
    <dbReference type="NCBI Taxonomy" id="2733572"/>
    <lineage>
        <taxon>Bacteria</taxon>
        <taxon>Bacillati</taxon>
        <taxon>Actinomycetota</taxon>
        <taxon>Actinomycetes</taxon>
        <taxon>Micrococcales</taxon>
        <taxon>Promicromonosporaceae</taxon>
        <taxon>Isoptericola</taxon>
    </lineage>
</organism>
<dbReference type="Pfam" id="PF00430">
    <property type="entry name" value="ATP-synt_B"/>
    <property type="match status" value="1"/>
</dbReference>
<dbReference type="CDD" id="cd06503">
    <property type="entry name" value="ATP-synt_Fo_b"/>
    <property type="match status" value="1"/>
</dbReference>
<dbReference type="GO" id="GO:0005886">
    <property type="term" value="C:plasma membrane"/>
    <property type="evidence" value="ECO:0007669"/>
    <property type="project" value="UniProtKB-SubCell"/>
</dbReference>
<dbReference type="SUPFAM" id="SSF81573">
    <property type="entry name" value="F1F0 ATP synthase subunit B, membrane domain"/>
    <property type="match status" value="1"/>
</dbReference>
<keyword evidence="10 14" id="KW-0472">Membrane</keyword>
<evidence type="ECO:0000256" key="10">
    <source>
        <dbReference type="ARBA" id="ARBA00023136"/>
    </source>
</evidence>
<evidence type="ECO:0000256" key="8">
    <source>
        <dbReference type="ARBA" id="ARBA00022989"/>
    </source>
</evidence>
<dbReference type="Gene3D" id="1.20.5.620">
    <property type="entry name" value="F1F0 ATP synthase subunit B, membrane domain"/>
    <property type="match status" value="1"/>
</dbReference>
<evidence type="ECO:0000256" key="14">
    <source>
        <dbReference type="HAMAP-Rule" id="MF_01398"/>
    </source>
</evidence>
<dbReference type="EMBL" id="JABFAJ010000001">
    <property type="protein sequence ID" value="NNU25980.1"/>
    <property type="molecule type" value="Genomic_DNA"/>
</dbReference>
<dbReference type="NCBIfam" id="NF004412">
    <property type="entry name" value="PRK05759.1-3"/>
    <property type="match status" value="1"/>
</dbReference>
<keyword evidence="9 14" id="KW-0406">Ion transport</keyword>
<evidence type="ECO:0000256" key="1">
    <source>
        <dbReference type="ARBA" id="ARBA00004162"/>
    </source>
</evidence>
<keyword evidence="18" id="KW-1185">Reference proteome</keyword>
<dbReference type="Proteomes" id="UP000557204">
    <property type="component" value="Unassembled WGS sequence"/>
</dbReference>
<comment type="function">
    <text evidence="14">Component of the F(0) channel, it forms part of the peripheral stalk, linking F(1) to F(0).</text>
</comment>
<accession>A0A849K165</accession>
<dbReference type="PANTHER" id="PTHR33445:SF1">
    <property type="entry name" value="ATP SYNTHASE SUBUNIT B"/>
    <property type="match status" value="1"/>
</dbReference>
<dbReference type="PANTHER" id="PTHR33445">
    <property type="entry name" value="ATP SYNTHASE SUBUNIT B', CHLOROPLASTIC"/>
    <property type="match status" value="1"/>
</dbReference>
<keyword evidence="5 14" id="KW-0138">CF(0)</keyword>
<evidence type="ECO:0000313" key="17">
    <source>
        <dbReference type="EMBL" id="NNU25980.1"/>
    </source>
</evidence>
<evidence type="ECO:0000256" key="11">
    <source>
        <dbReference type="ARBA" id="ARBA00023310"/>
    </source>
</evidence>
<protein>
    <recommendedName>
        <fullName evidence="14">ATP synthase subunit b</fullName>
    </recommendedName>
    <alternativeName>
        <fullName evidence="14">ATP synthase F(0) sector subunit b</fullName>
    </alternativeName>
    <alternativeName>
        <fullName evidence="14">ATPase subunit I</fullName>
    </alternativeName>
    <alternativeName>
        <fullName evidence="14">F-type ATPase subunit b</fullName>
        <shortName evidence="14">F-ATPase subunit b</shortName>
    </alternativeName>
</protein>
<dbReference type="InterPro" id="IPR050059">
    <property type="entry name" value="ATP_synthase_B_chain"/>
</dbReference>
<comment type="function">
    <text evidence="12 14">F(1)F(0) ATP synthase produces ATP from ADP in the presence of a proton or sodium gradient. F-type ATPases consist of two structural domains, F(1) containing the extramembraneous catalytic core and F(0) containing the membrane proton channel, linked together by a central stalk and a peripheral stalk. During catalysis, ATP synthesis in the catalytic domain of F(1) is coupled via a rotary mechanism of the central stalk subunits to proton translocation.</text>
</comment>
<evidence type="ECO:0000256" key="5">
    <source>
        <dbReference type="ARBA" id="ARBA00022547"/>
    </source>
</evidence>
<dbReference type="GO" id="GO:0046961">
    <property type="term" value="F:proton-transporting ATPase activity, rotational mechanism"/>
    <property type="evidence" value="ECO:0007669"/>
    <property type="project" value="TreeGrafter"/>
</dbReference>
<keyword evidence="16" id="KW-0175">Coiled coil</keyword>
<sequence>MAAAHTAAPVIVAAEETAAEGIDLFIPAWYDIIWSSVVLAVIAVVFYRYVLPRFQAVLDERTAKIEGGLAKAEKAQQEAAAALAEYHQQLAEARAEASKTREEARAEGTAIVAELKAKANDEAARIVETAHRQIEAERQAAAVSLRTEVGTLATELASKIVGESLEDSARQSRVVDRFLDELEAEQVATTRSEEG</sequence>
<keyword evidence="7 14" id="KW-0375">Hydrogen ion transport</keyword>
<dbReference type="GO" id="GO:0045259">
    <property type="term" value="C:proton-transporting ATP synthase complex"/>
    <property type="evidence" value="ECO:0007669"/>
    <property type="project" value="UniProtKB-KW"/>
</dbReference>
<evidence type="ECO:0000256" key="6">
    <source>
        <dbReference type="ARBA" id="ARBA00022692"/>
    </source>
</evidence>
<dbReference type="NCBIfam" id="TIGR01144">
    <property type="entry name" value="ATP_synt_b"/>
    <property type="match status" value="1"/>
</dbReference>
<evidence type="ECO:0000313" key="18">
    <source>
        <dbReference type="Proteomes" id="UP000557204"/>
    </source>
</evidence>
<proteinExistence type="inferred from homology"/>
<evidence type="ECO:0000256" key="15">
    <source>
        <dbReference type="RuleBase" id="RU003848"/>
    </source>
</evidence>
<evidence type="ECO:0000256" key="2">
    <source>
        <dbReference type="ARBA" id="ARBA00005513"/>
    </source>
</evidence>
<feature type="transmembrane region" description="Helical" evidence="14">
    <location>
        <begin position="28"/>
        <end position="51"/>
    </location>
</feature>
<dbReference type="HAMAP" id="MF_01398">
    <property type="entry name" value="ATP_synth_b_bprime"/>
    <property type="match status" value="1"/>
</dbReference>
<evidence type="ECO:0000256" key="13">
    <source>
        <dbReference type="ARBA" id="ARBA00025830"/>
    </source>
</evidence>
<evidence type="ECO:0000256" key="9">
    <source>
        <dbReference type="ARBA" id="ARBA00023065"/>
    </source>
</evidence>
<feature type="coiled-coil region" evidence="16">
    <location>
        <begin position="69"/>
        <end position="107"/>
    </location>
</feature>
<evidence type="ECO:0000256" key="12">
    <source>
        <dbReference type="ARBA" id="ARBA00025198"/>
    </source>
</evidence>
<evidence type="ECO:0000256" key="7">
    <source>
        <dbReference type="ARBA" id="ARBA00022781"/>
    </source>
</evidence>
<evidence type="ECO:0000256" key="16">
    <source>
        <dbReference type="SAM" id="Coils"/>
    </source>
</evidence>
<keyword evidence="6 14" id="KW-0812">Transmembrane</keyword>
<gene>
    <name evidence="14" type="primary">atpF</name>
    <name evidence="17" type="ORF">HLI28_00260</name>
</gene>
<keyword evidence="4 14" id="KW-1003">Cell membrane</keyword>
<dbReference type="InterPro" id="IPR028987">
    <property type="entry name" value="ATP_synth_B-like_membr_sf"/>
</dbReference>
<keyword evidence="11 14" id="KW-0066">ATP synthesis</keyword>
<dbReference type="InterPro" id="IPR002146">
    <property type="entry name" value="ATP_synth_b/b'su_bac/chlpt"/>
</dbReference>
<keyword evidence="8 14" id="KW-1133">Transmembrane helix</keyword>
<comment type="similarity">
    <text evidence="2 14 15">Belongs to the ATPase B chain family.</text>
</comment>
<comment type="caution">
    <text evidence="17">The sequence shown here is derived from an EMBL/GenBank/DDBJ whole genome shotgun (WGS) entry which is preliminary data.</text>
</comment>
<evidence type="ECO:0000256" key="3">
    <source>
        <dbReference type="ARBA" id="ARBA00022448"/>
    </source>
</evidence>
<comment type="subcellular location">
    <subcellularLocation>
        <location evidence="1 14">Cell membrane</location>
        <topology evidence="1 14">Single-pass membrane protein</topology>
    </subcellularLocation>
</comment>
<dbReference type="RefSeq" id="WP_171245495.1">
    <property type="nucleotide sequence ID" value="NZ_JABFAJ010000001.1"/>
</dbReference>
<keyword evidence="3 14" id="KW-0813">Transport</keyword>
<evidence type="ECO:0000256" key="4">
    <source>
        <dbReference type="ARBA" id="ARBA00022475"/>
    </source>
</evidence>
<dbReference type="AlphaFoldDB" id="A0A849K165"/>
<name>A0A849K165_9MICO</name>